<dbReference type="EMBL" id="OX597817">
    <property type="protein sequence ID" value="CAI9721547.1"/>
    <property type="molecule type" value="Genomic_DNA"/>
</dbReference>
<keyword evidence="2" id="KW-1185">Reference proteome</keyword>
<gene>
    <name evidence="1" type="ORF">OCTVUL_1B004672</name>
</gene>
<name>A0AA36AVD5_OCTVU</name>
<dbReference type="PANTHER" id="PTHR40866">
    <property type="entry name" value="BED-TYPE DOMAIN-CONTAINING PROTEIN"/>
    <property type="match status" value="1"/>
</dbReference>
<dbReference type="AlphaFoldDB" id="A0AA36AVD5"/>
<reference evidence="1" key="1">
    <citation type="submission" date="2023-08" db="EMBL/GenBank/DDBJ databases">
        <authorList>
            <person name="Alioto T."/>
            <person name="Alioto T."/>
            <person name="Gomez Garrido J."/>
        </authorList>
    </citation>
    <scope>NUCLEOTIDE SEQUENCE</scope>
</reference>
<organism evidence="1 2">
    <name type="scientific">Octopus vulgaris</name>
    <name type="common">Common octopus</name>
    <dbReference type="NCBI Taxonomy" id="6645"/>
    <lineage>
        <taxon>Eukaryota</taxon>
        <taxon>Metazoa</taxon>
        <taxon>Spiralia</taxon>
        <taxon>Lophotrochozoa</taxon>
        <taxon>Mollusca</taxon>
        <taxon>Cephalopoda</taxon>
        <taxon>Coleoidea</taxon>
        <taxon>Octopodiformes</taxon>
        <taxon>Octopoda</taxon>
        <taxon>Incirrata</taxon>
        <taxon>Octopodidae</taxon>
        <taxon>Octopus</taxon>
    </lineage>
</organism>
<evidence type="ECO:0000313" key="2">
    <source>
        <dbReference type="Proteomes" id="UP001162480"/>
    </source>
</evidence>
<accession>A0AA36AVD5</accession>
<protein>
    <submittedName>
        <fullName evidence="1">XP_014786661.1PREDICTED: uncharacterized protein LOC106880990</fullName>
    </submittedName>
</protein>
<dbReference type="Proteomes" id="UP001162480">
    <property type="component" value="Chromosome 4"/>
</dbReference>
<dbReference type="PANTHER" id="PTHR40866:SF1">
    <property type="entry name" value="BED-TYPE DOMAIN-CONTAINING PROTEIN"/>
    <property type="match status" value="1"/>
</dbReference>
<dbReference type="SUPFAM" id="SSF53098">
    <property type="entry name" value="Ribonuclease H-like"/>
    <property type="match status" value="1"/>
</dbReference>
<dbReference type="InterPro" id="IPR012337">
    <property type="entry name" value="RNaseH-like_sf"/>
</dbReference>
<proteinExistence type="predicted"/>
<sequence length="183" mass="20761">MTNVTLKKYLEKLTQEVEKKISDELPSKVSFVIDGWTKGLMHFTGLFASCSYNYQNDYCTVLLAFLPMVSETSFAASDYVEFIENVLSIYNKNLENVVAITGDNTEVNKSVANLCRISLIRCASHKFNLAVSAYLDKQEVLLDKINILMGKLKSSKFTGKLREKTPLQPIQRNKTCWSSTYET</sequence>
<evidence type="ECO:0000313" key="1">
    <source>
        <dbReference type="EMBL" id="CAI9721547.1"/>
    </source>
</evidence>